<sequence length="234" mass="26324">GQWLLSDTRFTKWRDGSGHRLLCSGIPGAGKTVLASIAIRDLQSISRNGSRACVYVYFNHREPERENLRKVVLSLLAQLVHLQGETYEPSQAVKEVHDRFRLKGMHPTLSESIDILEAEVKVYSRVYLVVDAVDECSDNQPHSNREEFLHFVRGLPDNVSVLLTSRPDEGIRRRVKADCEIPVKASADDLRSYIETRLDSRGRTGALIRSAIPLKGPGYKDSAINRVIEKSEGM</sequence>
<proteinExistence type="predicted"/>
<dbReference type="Pfam" id="PF24883">
    <property type="entry name" value="NPHP3_N"/>
    <property type="match status" value="1"/>
</dbReference>
<feature type="domain" description="Nephrocystin 3-like N-terminal" evidence="2">
    <location>
        <begin position="1"/>
        <end position="166"/>
    </location>
</feature>
<dbReference type="PANTHER" id="PTHR10039">
    <property type="entry name" value="AMELOGENIN"/>
    <property type="match status" value="1"/>
</dbReference>
<keyword evidence="1" id="KW-0677">Repeat</keyword>
<evidence type="ECO:0000259" key="2">
    <source>
        <dbReference type="Pfam" id="PF24883"/>
    </source>
</evidence>
<organism evidence="3 4">
    <name type="scientific">Microdochium bolleyi</name>
    <dbReference type="NCBI Taxonomy" id="196109"/>
    <lineage>
        <taxon>Eukaryota</taxon>
        <taxon>Fungi</taxon>
        <taxon>Dikarya</taxon>
        <taxon>Ascomycota</taxon>
        <taxon>Pezizomycotina</taxon>
        <taxon>Sordariomycetes</taxon>
        <taxon>Xylariomycetidae</taxon>
        <taxon>Xylariales</taxon>
        <taxon>Microdochiaceae</taxon>
        <taxon>Microdochium</taxon>
    </lineage>
</organism>
<feature type="non-terminal residue" evidence="3">
    <location>
        <position position="1"/>
    </location>
</feature>
<name>A0A136IL09_9PEZI</name>
<evidence type="ECO:0000313" key="4">
    <source>
        <dbReference type="Proteomes" id="UP000070501"/>
    </source>
</evidence>
<evidence type="ECO:0000313" key="3">
    <source>
        <dbReference type="EMBL" id="KXJ85309.1"/>
    </source>
</evidence>
<evidence type="ECO:0000256" key="1">
    <source>
        <dbReference type="ARBA" id="ARBA00022737"/>
    </source>
</evidence>
<dbReference type="PANTHER" id="PTHR10039:SF15">
    <property type="entry name" value="NACHT DOMAIN-CONTAINING PROTEIN"/>
    <property type="match status" value="1"/>
</dbReference>
<dbReference type="EMBL" id="KQ964286">
    <property type="protein sequence ID" value="KXJ85309.1"/>
    <property type="molecule type" value="Genomic_DNA"/>
</dbReference>
<reference evidence="4" key="1">
    <citation type="submission" date="2016-02" db="EMBL/GenBank/DDBJ databases">
        <title>Draft genome sequence of Microdochium bolleyi, a fungal endophyte of beachgrass.</title>
        <authorList>
            <consortium name="DOE Joint Genome Institute"/>
            <person name="David A.S."/>
            <person name="May G."/>
            <person name="Haridas S."/>
            <person name="Lim J."/>
            <person name="Wang M."/>
            <person name="Labutti K."/>
            <person name="Lipzen A."/>
            <person name="Barry K."/>
            <person name="Grigoriev I.V."/>
        </authorList>
    </citation>
    <scope>NUCLEOTIDE SEQUENCE [LARGE SCALE GENOMIC DNA]</scope>
    <source>
        <strain evidence="4">J235TASD1</strain>
    </source>
</reference>
<dbReference type="SUPFAM" id="SSF52540">
    <property type="entry name" value="P-loop containing nucleoside triphosphate hydrolases"/>
    <property type="match status" value="1"/>
</dbReference>
<dbReference type="OrthoDB" id="195446at2759"/>
<dbReference type="Proteomes" id="UP000070501">
    <property type="component" value="Unassembled WGS sequence"/>
</dbReference>
<dbReference type="AlphaFoldDB" id="A0A136IL09"/>
<dbReference type="Gene3D" id="3.40.50.300">
    <property type="entry name" value="P-loop containing nucleotide triphosphate hydrolases"/>
    <property type="match status" value="1"/>
</dbReference>
<keyword evidence="4" id="KW-1185">Reference proteome</keyword>
<dbReference type="InterPro" id="IPR056884">
    <property type="entry name" value="NPHP3-like_N"/>
</dbReference>
<gene>
    <name evidence="3" type="ORF">Micbo1qcDRAFT_223463</name>
</gene>
<accession>A0A136IL09</accession>
<dbReference type="STRING" id="196109.A0A136IL09"/>
<dbReference type="InterPro" id="IPR027417">
    <property type="entry name" value="P-loop_NTPase"/>
</dbReference>
<protein>
    <recommendedName>
        <fullName evidence="2">Nephrocystin 3-like N-terminal domain-containing protein</fullName>
    </recommendedName>
</protein>
<dbReference type="InParanoid" id="A0A136IL09"/>